<accession>A0A146K171</accession>
<organism evidence="2">
    <name type="scientific">Trepomonas sp. PC1</name>
    <dbReference type="NCBI Taxonomy" id="1076344"/>
    <lineage>
        <taxon>Eukaryota</taxon>
        <taxon>Metamonada</taxon>
        <taxon>Diplomonadida</taxon>
        <taxon>Hexamitidae</taxon>
        <taxon>Hexamitinae</taxon>
        <taxon>Trepomonas</taxon>
    </lineage>
</organism>
<gene>
    <name evidence="2" type="ORF">TPC1_30830</name>
</gene>
<feature type="transmembrane region" description="Helical" evidence="1">
    <location>
        <begin position="436"/>
        <end position="456"/>
    </location>
</feature>
<protein>
    <recommendedName>
        <fullName evidence="3">Transmembrane protein</fullName>
    </recommendedName>
</protein>
<proteinExistence type="predicted"/>
<feature type="non-terminal residue" evidence="2">
    <location>
        <position position="1"/>
    </location>
</feature>
<keyword evidence="1" id="KW-0812">Transmembrane</keyword>
<reference evidence="2" key="1">
    <citation type="submission" date="2015-07" db="EMBL/GenBank/DDBJ databases">
        <title>Adaptation to a free-living lifestyle via gene acquisitions in the diplomonad Trepomonas sp. PC1.</title>
        <authorList>
            <person name="Xu F."/>
            <person name="Jerlstrom-Hultqvist J."/>
            <person name="Kolisko M."/>
            <person name="Simpson A.G.B."/>
            <person name="Roger A.J."/>
            <person name="Svard S.G."/>
            <person name="Andersson J.O."/>
        </authorList>
    </citation>
    <scope>NUCLEOTIDE SEQUENCE</scope>
    <source>
        <strain evidence="2">PC1</strain>
    </source>
</reference>
<sequence>FDFASQFQNDSSYIQFWIDNLFFKMLFFLLMTLWIIFKNQQFSYIIKKIKTKLNTYQLIVSKDRKGIKQFYKRLCRACIKKIQSKTNFVLDQQLKMEENVAHNYIVSQKNEVSQENSSLPENSNPESQKVDKQNGNQLLKVDFTKDYKVINNKFFNLFASHSKQIYHIQNILTDDTLSDERRISFQLKLQALKTEFQKGKFILHSVIIIALTILGFYGNYFVNIVLSCYKSESTTIFNKKLFQTDVLQQFNQKLTTNSKYIFENNTNKADLSIDFTSLAQQAFGDYVTFETSSQILQNKQQQFIRNKINLNENITQILKLIQKIDHFLNIATFINTIAKKESDIYVYDYSYEQDQLIYNSNVTFIDSNCENIQNLYTATETDFYNGTINQSVCILRSSEFLNSLEQYTSVQELIYSQLNQLEPISLQIITNIPLSVIQIILLIVHIFIILIVLCIFSYDIKKLMHTCQENKNM</sequence>
<dbReference type="EMBL" id="GDID01006931">
    <property type="protein sequence ID" value="JAP89675.1"/>
    <property type="molecule type" value="Transcribed_RNA"/>
</dbReference>
<name>A0A146K171_9EUKA</name>
<feature type="transmembrane region" description="Helical" evidence="1">
    <location>
        <begin position="20"/>
        <end position="37"/>
    </location>
</feature>
<dbReference type="AlphaFoldDB" id="A0A146K171"/>
<keyword evidence="1" id="KW-1133">Transmembrane helix</keyword>
<feature type="transmembrane region" description="Helical" evidence="1">
    <location>
        <begin position="201"/>
        <end position="222"/>
    </location>
</feature>
<evidence type="ECO:0000256" key="1">
    <source>
        <dbReference type="SAM" id="Phobius"/>
    </source>
</evidence>
<evidence type="ECO:0008006" key="3">
    <source>
        <dbReference type="Google" id="ProtNLM"/>
    </source>
</evidence>
<feature type="non-terminal residue" evidence="2">
    <location>
        <position position="473"/>
    </location>
</feature>
<evidence type="ECO:0000313" key="2">
    <source>
        <dbReference type="EMBL" id="JAP89675.1"/>
    </source>
</evidence>
<keyword evidence="1" id="KW-0472">Membrane</keyword>